<keyword evidence="2" id="KW-1185">Reference proteome</keyword>
<accession>A0AAV5V879</accession>
<evidence type="ECO:0000313" key="1">
    <source>
        <dbReference type="EMBL" id="GMT14100.1"/>
    </source>
</evidence>
<proteinExistence type="predicted"/>
<dbReference type="Proteomes" id="UP001432322">
    <property type="component" value="Unassembled WGS sequence"/>
</dbReference>
<name>A0AAV5V879_9BILA</name>
<dbReference type="EMBL" id="BTSY01000002">
    <property type="protein sequence ID" value="GMT14100.1"/>
    <property type="molecule type" value="Genomic_DNA"/>
</dbReference>
<protein>
    <submittedName>
        <fullName evidence="1">Uncharacterized protein</fullName>
    </submittedName>
</protein>
<comment type="caution">
    <text evidence="1">The sequence shown here is derived from an EMBL/GenBank/DDBJ whole genome shotgun (WGS) entry which is preliminary data.</text>
</comment>
<reference evidence="1" key="1">
    <citation type="submission" date="2023-10" db="EMBL/GenBank/DDBJ databases">
        <title>Genome assembly of Pristionchus species.</title>
        <authorList>
            <person name="Yoshida K."/>
            <person name="Sommer R.J."/>
        </authorList>
    </citation>
    <scope>NUCLEOTIDE SEQUENCE</scope>
    <source>
        <strain evidence="1">RS5133</strain>
    </source>
</reference>
<evidence type="ECO:0000313" key="2">
    <source>
        <dbReference type="Proteomes" id="UP001432322"/>
    </source>
</evidence>
<gene>
    <name evidence="1" type="ORF">PFISCL1PPCAC_5397</name>
</gene>
<sequence length="139" mass="15666">SLELVNRRLYTFLNDPKECRQFHKYDTVGLAIGSLEEGGHFFHLIPDPNNNNSAVAIFGRAVMCRSTNVTQSTMGFHYWQRRDCYGILVESGGVYDRDPQWSANPSSLPLPVPSSLFSPLSRALNKFDFTTLSLYSVSI</sequence>
<feature type="non-terminal residue" evidence="1">
    <location>
        <position position="139"/>
    </location>
</feature>
<organism evidence="1 2">
    <name type="scientific">Pristionchus fissidentatus</name>
    <dbReference type="NCBI Taxonomy" id="1538716"/>
    <lineage>
        <taxon>Eukaryota</taxon>
        <taxon>Metazoa</taxon>
        <taxon>Ecdysozoa</taxon>
        <taxon>Nematoda</taxon>
        <taxon>Chromadorea</taxon>
        <taxon>Rhabditida</taxon>
        <taxon>Rhabditina</taxon>
        <taxon>Diplogasteromorpha</taxon>
        <taxon>Diplogasteroidea</taxon>
        <taxon>Neodiplogasteridae</taxon>
        <taxon>Pristionchus</taxon>
    </lineage>
</organism>
<dbReference type="AlphaFoldDB" id="A0AAV5V879"/>
<feature type="non-terminal residue" evidence="1">
    <location>
        <position position="1"/>
    </location>
</feature>